<dbReference type="AlphaFoldDB" id="A0A1I7ZPJ7"/>
<evidence type="ECO:0000256" key="1">
    <source>
        <dbReference type="SAM" id="MobiDB-lite"/>
    </source>
</evidence>
<proteinExistence type="predicted"/>
<organism evidence="2 3">
    <name type="scientific">Steinernema glaseri</name>
    <dbReference type="NCBI Taxonomy" id="37863"/>
    <lineage>
        <taxon>Eukaryota</taxon>
        <taxon>Metazoa</taxon>
        <taxon>Ecdysozoa</taxon>
        <taxon>Nematoda</taxon>
        <taxon>Chromadorea</taxon>
        <taxon>Rhabditida</taxon>
        <taxon>Tylenchina</taxon>
        <taxon>Panagrolaimomorpha</taxon>
        <taxon>Strongyloidoidea</taxon>
        <taxon>Steinernematidae</taxon>
        <taxon>Steinernema</taxon>
    </lineage>
</organism>
<dbReference type="Proteomes" id="UP000095287">
    <property type="component" value="Unplaced"/>
</dbReference>
<name>A0A1I7ZPJ7_9BILA</name>
<evidence type="ECO:0000313" key="2">
    <source>
        <dbReference type="Proteomes" id="UP000095287"/>
    </source>
</evidence>
<feature type="region of interest" description="Disordered" evidence="1">
    <location>
        <begin position="126"/>
        <end position="149"/>
    </location>
</feature>
<evidence type="ECO:0000313" key="3">
    <source>
        <dbReference type="WBParaSite" id="L893_g28245.t1"/>
    </source>
</evidence>
<accession>A0A1I7ZPJ7</accession>
<reference evidence="3" key="1">
    <citation type="submission" date="2016-11" db="UniProtKB">
        <authorList>
            <consortium name="WormBaseParasite"/>
        </authorList>
    </citation>
    <scope>IDENTIFICATION</scope>
</reference>
<dbReference type="WBParaSite" id="L893_g28245.t1">
    <property type="protein sequence ID" value="L893_g28245.t1"/>
    <property type="gene ID" value="L893_g28245"/>
</dbReference>
<feature type="region of interest" description="Disordered" evidence="1">
    <location>
        <begin position="58"/>
        <end position="112"/>
    </location>
</feature>
<keyword evidence="2" id="KW-1185">Reference proteome</keyword>
<protein>
    <submittedName>
        <fullName evidence="3">Uncharacterized protein</fullName>
    </submittedName>
</protein>
<feature type="compositionally biased region" description="Basic and acidic residues" evidence="1">
    <location>
        <begin position="96"/>
        <end position="112"/>
    </location>
</feature>
<feature type="compositionally biased region" description="Basic residues" evidence="1">
    <location>
        <begin position="78"/>
        <end position="95"/>
    </location>
</feature>
<sequence>MTREIMTSPDGTRSLLASIMDELEAMQILKDLDEDQTVDSEVAAVLYDLLRRVDSSLAAESQVEQPKPEEPQESPSSKSRKGRKFSFSKKKRDRSQKRLEAKISPEEEKLRADKVSTLDRVVHWLQKQRSKLRRNTTEISPEGAELQGA</sequence>